<feature type="compositionally biased region" description="Polar residues" evidence="1">
    <location>
        <begin position="1"/>
        <end position="10"/>
    </location>
</feature>
<evidence type="ECO:0000313" key="3">
    <source>
        <dbReference type="Proteomes" id="UP000187209"/>
    </source>
</evidence>
<evidence type="ECO:0000256" key="1">
    <source>
        <dbReference type="SAM" id="MobiDB-lite"/>
    </source>
</evidence>
<organism evidence="2 3">
    <name type="scientific">Stentor coeruleus</name>
    <dbReference type="NCBI Taxonomy" id="5963"/>
    <lineage>
        <taxon>Eukaryota</taxon>
        <taxon>Sar</taxon>
        <taxon>Alveolata</taxon>
        <taxon>Ciliophora</taxon>
        <taxon>Postciliodesmatophora</taxon>
        <taxon>Heterotrichea</taxon>
        <taxon>Heterotrichida</taxon>
        <taxon>Stentoridae</taxon>
        <taxon>Stentor</taxon>
    </lineage>
</organism>
<sequence length="205" mass="24370">MNKTRTVKNSLHSDYKNRPSSRKQELPIKRQRSRSSTPLSRTSTKKQLERLKFSLDIDARNKKVEEVRKKYAEKKIILTDDIFEKESKYEKQGGKFIDDDDDIKSKVFEVSKNTMSNELKNSRDYKGTKSYRGTPEFKVNLEEKKNRCEEQKCIRSKFPNQLLREYKFFASPERNNKSMFVSKLLDSRCSRSEIKQALKDIMFKK</sequence>
<reference evidence="2 3" key="1">
    <citation type="submission" date="2016-11" db="EMBL/GenBank/DDBJ databases">
        <title>The macronuclear genome of Stentor coeruleus: a giant cell with tiny introns.</title>
        <authorList>
            <person name="Slabodnick M."/>
            <person name="Ruby J.G."/>
            <person name="Reiff S.B."/>
            <person name="Swart E.C."/>
            <person name="Gosai S."/>
            <person name="Prabakaran S."/>
            <person name="Witkowska E."/>
            <person name="Larue G.E."/>
            <person name="Fisher S."/>
            <person name="Freeman R.M."/>
            <person name="Gunawardena J."/>
            <person name="Chu W."/>
            <person name="Stover N.A."/>
            <person name="Gregory B.D."/>
            <person name="Nowacki M."/>
            <person name="Derisi J."/>
            <person name="Roy S.W."/>
            <person name="Marshall W.F."/>
            <person name="Sood P."/>
        </authorList>
    </citation>
    <scope>NUCLEOTIDE SEQUENCE [LARGE SCALE GENOMIC DNA]</scope>
    <source>
        <strain evidence="2">WM001</strain>
    </source>
</reference>
<protein>
    <submittedName>
        <fullName evidence="2">Uncharacterized protein</fullName>
    </submittedName>
</protein>
<comment type="caution">
    <text evidence="2">The sequence shown here is derived from an EMBL/GenBank/DDBJ whole genome shotgun (WGS) entry which is preliminary data.</text>
</comment>
<accession>A0A1R2BE71</accession>
<dbReference type="Proteomes" id="UP000187209">
    <property type="component" value="Unassembled WGS sequence"/>
</dbReference>
<name>A0A1R2BE71_9CILI</name>
<feature type="region of interest" description="Disordered" evidence="1">
    <location>
        <begin position="1"/>
        <end position="46"/>
    </location>
</feature>
<evidence type="ECO:0000313" key="2">
    <source>
        <dbReference type="EMBL" id="OMJ75000.1"/>
    </source>
</evidence>
<dbReference type="AlphaFoldDB" id="A0A1R2BE71"/>
<feature type="compositionally biased region" description="Basic and acidic residues" evidence="1">
    <location>
        <begin position="11"/>
        <end position="28"/>
    </location>
</feature>
<proteinExistence type="predicted"/>
<keyword evidence="3" id="KW-1185">Reference proteome</keyword>
<gene>
    <name evidence="2" type="ORF">SteCoe_25959</name>
</gene>
<dbReference type="EMBL" id="MPUH01000716">
    <property type="protein sequence ID" value="OMJ75000.1"/>
    <property type="molecule type" value="Genomic_DNA"/>
</dbReference>